<gene>
    <name evidence="2" type="ORF">DB32_000554</name>
</gene>
<keyword evidence="3" id="KW-1185">Reference proteome</keyword>
<sequence length="37" mass="3830">MSIMSIGVPLAKAPSKADRETENTCEEKSAADPPAIA</sequence>
<name>A0A0F6VZ90_9BACT</name>
<evidence type="ECO:0000256" key="1">
    <source>
        <dbReference type="SAM" id="MobiDB-lite"/>
    </source>
</evidence>
<dbReference type="KEGG" id="samy:DB32_000554"/>
<dbReference type="Proteomes" id="UP000034883">
    <property type="component" value="Chromosome"/>
</dbReference>
<evidence type="ECO:0000313" key="3">
    <source>
        <dbReference type="Proteomes" id="UP000034883"/>
    </source>
</evidence>
<feature type="compositionally biased region" description="Basic and acidic residues" evidence="1">
    <location>
        <begin position="15"/>
        <end position="30"/>
    </location>
</feature>
<feature type="region of interest" description="Disordered" evidence="1">
    <location>
        <begin position="1"/>
        <end position="37"/>
    </location>
</feature>
<accession>A0A0F6VZ90</accession>
<evidence type="ECO:0000313" key="2">
    <source>
        <dbReference type="EMBL" id="AKF03405.1"/>
    </source>
</evidence>
<protein>
    <submittedName>
        <fullName evidence="2">Uncharacterized protein</fullName>
    </submittedName>
</protein>
<organism evidence="2 3">
    <name type="scientific">Sandaracinus amylolyticus</name>
    <dbReference type="NCBI Taxonomy" id="927083"/>
    <lineage>
        <taxon>Bacteria</taxon>
        <taxon>Pseudomonadati</taxon>
        <taxon>Myxococcota</taxon>
        <taxon>Polyangia</taxon>
        <taxon>Polyangiales</taxon>
        <taxon>Sandaracinaceae</taxon>
        <taxon>Sandaracinus</taxon>
    </lineage>
</organism>
<dbReference type="AlphaFoldDB" id="A0A0F6VZ90"/>
<dbReference type="EMBL" id="CP011125">
    <property type="protein sequence ID" value="AKF03405.1"/>
    <property type="molecule type" value="Genomic_DNA"/>
</dbReference>
<proteinExistence type="predicted"/>
<reference evidence="2" key="1">
    <citation type="submission" date="2015-03" db="EMBL/GenBank/DDBJ databases">
        <title>Genome assembly of Sandaracinus amylolyticus DSM 53668.</title>
        <authorList>
            <person name="Sharma G."/>
            <person name="Subramanian S."/>
        </authorList>
    </citation>
    <scope>NUCLEOTIDE SEQUENCE [LARGE SCALE GENOMIC DNA]</scope>
    <source>
        <strain evidence="2">DSM 53668</strain>
    </source>
</reference>